<evidence type="ECO:0000313" key="11">
    <source>
        <dbReference type="EMBL" id="KRX07791.1"/>
    </source>
</evidence>
<dbReference type="Proteomes" id="UP000054937">
    <property type="component" value="Unassembled WGS sequence"/>
</dbReference>
<evidence type="ECO:0000256" key="6">
    <source>
        <dbReference type="ARBA" id="ARBA00023121"/>
    </source>
</evidence>
<dbReference type="GO" id="GO:0006869">
    <property type="term" value="P:lipid transport"/>
    <property type="evidence" value="ECO:0007669"/>
    <property type="project" value="UniProtKB-KW"/>
</dbReference>
<keyword evidence="7" id="KW-0576">Peroxisome</keyword>
<dbReference type="SUPFAM" id="SSF53901">
    <property type="entry name" value="Thiolase-like"/>
    <property type="match status" value="1"/>
</dbReference>
<evidence type="ECO:0000256" key="8">
    <source>
        <dbReference type="ARBA" id="ARBA00032316"/>
    </source>
</evidence>
<dbReference type="EMBL" id="LDAU01000080">
    <property type="protein sequence ID" value="KRX07791.1"/>
    <property type="molecule type" value="Genomic_DNA"/>
</dbReference>
<keyword evidence="6" id="KW-0446">Lipid-binding</keyword>
<dbReference type="PIRSF" id="PIRSF000429">
    <property type="entry name" value="Ac-CoA_Ac_transf"/>
    <property type="match status" value="1"/>
</dbReference>
<evidence type="ECO:0000256" key="1">
    <source>
        <dbReference type="ARBA" id="ARBA00004275"/>
    </source>
</evidence>
<name>A0A0V0QZQ8_PSEPJ</name>
<evidence type="ECO:0000256" key="2">
    <source>
        <dbReference type="ARBA" id="ARBA00012352"/>
    </source>
</evidence>
<dbReference type="InterPro" id="IPR055140">
    <property type="entry name" value="Thiolase_C_2"/>
</dbReference>
<dbReference type="OrthoDB" id="542135at2759"/>
<evidence type="ECO:0000256" key="4">
    <source>
        <dbReference type="ARBA" id="ARBA00022679"/>
    </source>
</evidence>
<comment type="subcellular location">
    <subcellularLocation>
        <location evidence="1">Peroxisome</location>
    </subcellularLocation>
</comment>
<protein>
    <recommendedName>
        <fullName evidence="2">propanoyl-CoA C-acyltransferase</fullName>
        <ecNumber evidence="2">2.3.1.176</ecNumber>
    </recommendedName>
    <alternativeName>
        <fullName evidence="8">Propanoyl-CoA C-acyltransferase</fullName>
    </alternativeName>
</protein>
<accession>A0A0V0QZQ8</accession>
<dbReference type="PANTHER" id="PTHR42870">
    <property type="entry name" value="ACETYL-COA C-ACETYLTRANSFERASE"/>
    <property type="match status" value="1"/>
</dbReference>
<feature type="domain" description="Thiolase C-terminal" evidence="10">
    <location>
        <begin position="268"/>
        <end position="391"/>
    </location>
</feature>
<keyword evidence="5" id="KW-0445">Lipid transport</keyword>
<dbReference type="PROSITE" id="PS00737">
    <property type="entry name" value="THIOLASE_2"/>
    <property type="match status" value="1"/>
</dbReference>
<dbReference type="Pfam" id="PF22691">
    <property type="entry name" value="Thiolase_C_1"/>
    <property type="match status" value="1"/>
</dbReference>
<evidence type="ECO:0000313" key="12">
    <source>
        <dbReference type="Proteomes" id="UP000054937"/>
    </source>
</evidence>
<keyword evidence="12" id="KW-1185">Reference proteome</keyword>
<proteinExistence type="predicted"/>
<dbReference type="OMA" id="PSLYAMM"/>
<dbReference type="NCBIfam" id="NF006102">
    <property type="entry name" value="PRK08256.1"/>
    <property type="match status" value="1"/>
</dbReference>
<gene>
    <name evidence="11" type="ORF">PPERSA_07541</name>
</gene>
<dbReference type="GO" id="GO:0005777">
    <property type="term" value="C:peroxisome"/>
    <property type="evidence" value="ECO:0007669"/>
    <property type="project" value="UniProtKB-SubCell"/>
</dbReference>
<dbReference type="InterPro" id="IPR020615">
    <property type="entry name" value="Thiolase_acyl_enz_int_AS"/>
</dbReference>
<dbReference type="GO" id="GO:0016747">
    <property type="term" value="F:acyltransferase activity, transferring groups other than amino-acyl groups"/>
    <property type="evidence" value="ECO:0007669"/>
    <property type="project" value="InterPro"/>
</dbReference>
<dbReference type="GO" id="GO:0008289">
    <property type="term" value="F:lipid binding"/>
    <property type="evidence" value="ECO:0007669"/>
    <property type="project" value="UniProtKB-KW"/>
</dbReference>
<dbReference type="InParanoid" id="A0A0V0QZQ8"/>
<dbReference type="FunFam" id="3.40.47.10:FF:000016">
    <property type="entry name" value="Non-specific lipid-transfer protein"/>
    <property type="match status" value="1"/>
</dbReference>
<comment type="caution">
    <text evidence="11">The sequence shown here is derived from an EMBL/GenBank/DDBJ whole genome shotgun (WGS) entry which is preliminary data.</text>
</comment>
<dbReference type="InterPro" id="IPR016039">
    <property type="entry name" value="Thiolase-like"/>
</dbReference>
<evidence type="ECO:0000259" key="10">
    <source>
        <dbReference type="Pfam" id="PF22691"/>
    </source>
</evidence>
<dbReference type="EC" id="2.3.1.176" evidence="2"/>
<evidence type="ECO:0000259" key="9">
    <source>
        <dbReference type="Pfam" id="PF00108"/>
    </source>
</evidence>
<sequence>MQQKKQQNRVFVVGCGMTKFIKPGKPGNPDYPLMCKQAVSRALRDANLTFDSIEAAAVGFVYGDSTSGNRAIYESGLQGIPIYNVNNNCATGSTAIHMAHQMIAGGLKDCVLAAGFEKMEKGSLGQKFNDRTSPLDMIITQQSQLGDSYDPKLPFAPVIFGNAGIEHMKKYGTKEEHFHKIGYKNHLHSVNNPYSQFKDKYTLEQISKAPKVYGPLTKLCCCPTSDGAGAAIIVSEEFMKKHKLEDQAVEIKGISLTTDSQKTFNSKSLMNLAGFEMAQRAAKEAYQQAGITANDVGVVELHDCFAANELVTYEAIGLCPEGKAAEFIDSGNNTYGGKYVVNPSGGLISKGHPLGATGLAQLCELSWQLRGMAQKRQVPNLKYAFQHNLGLGGACVCVVYSKYNQNKGWSRPDQTSDPEILEKMEEQENLENKNKPQPRL</sequence>
<keyword evidence="4" id="KW-0808">Transferase</keyword>
<keyword evidence="3" id="KW-0813">Transport</keyword>
<dbReference type="CDD" id="cd00829">
    <property type="entry name" value="SCP-x_thiolase"/>
    <property type="match status" value="1"/>
</dbReference>
<organism evidence="11 12">
    <name type="scientific">Pseudocohnilembus persalinus</name>
    <name type="common">Ciliate</name>
    <dbReference type="NCBI Taxonomy" id="266149"/>
    <lineage>
        <taxon>Eukaryota</taxon>
        <taxon>Sar</taxon>
        <taxon>Alveolata</taxon>
        <taxon>Ciliophora</taxon>
        <taxon>Intramacronucleata</taxon>
        <taxon>Oligohymenophorea</taxon>
        <taxon>Scuticociliatia</taxon>
        <taxon>Philasterida</taxon>
        <taxon>Pseudocohnilembidae</taxon>
        <taxon>Pseudocohnilembus</taxon>
    </lineage>
</organism>
<dbReference type="InterPro" id="IPR002155">
    <property type="entry name" value="Thiolase"/>
</dbReference>
<feature type="domain" description="Thiolase N-terminal" evidence="9">
    <location>
        <begin position="10"/>
        <end position="236"/>
    </location>
</feature>
<dbReference type="InterPro" id="IPR020616">
    <property type="entry name" value="Thiolase_N"/>
</dbReference>
<dbReference type="Pfam" id="PF00108">
    <property type="entry name" value="Thiolase_N"/>
    <property type="match status" value="1"/>
</dbReference>
<evidence type="ECO:0000256" key="5">
    <source>
        <dbReference type="ARBA" id="ARBA00023055"/>
    </source>
</evidence>
<dbReference type="PANTHER" id="PTHR42870:SF1">
    <property type="entry name" value="NON-SPECIFIC LIPID-TRANSFER PROTEIN-LIKE 2"/>
    <property type="match status" value="1"/>
</dbReference>
<evidence type="ECO:0000256" key="3">
    <source>
        <dbReference type="ARBA" id="ARBA00022448"/>
    </source>
</evidence>
<dbReference type="Gene3D" id="3.40.47.10">
    <property type="match status" value="1"/>
</dbReference>
<reference evidence="11 12" key="1">
    <citation type="journal article" date="2015" name="Sci. Rep.">
        <title>Genome of the facultative scuticociliatosis pathogen Pseudocohnilembus persalinus provides insight into its virulence through horizontal gene transfer.</title>
        <authorList>
            <person name="Xiong J."/>
            <person name="Wang G."/>
            <person name="Cheng J."/>
            <person name="Tian M."/>
            <person name="Pan X."/>
            <person name="Warren A."/>
            <person name="Jiang C."/>
            <person name="Yuan D."/>
            <person name="Miao W."/>
        </authorList>
    </citation>
    <scope>NUCLEOTIDE SEQUENCE [LARGE SCALE GENOMIC DNA]</scope>
    <source>
        <strain evidence="11">36N120E</strain>
    </source>
</reference>
<dbReference type="InterPro" id="IPR020613">
    <property type="entry name" value="Thiolase_CS"/>
</dbReference>
<dbReference type="AlphaFoldDB" id="A0A0V0QZQ8"/>
<dbReference type="PROSITE" id="PS00098">
    <property type="entry name" value="THIOLASE_1"/>
    <property type="match status" value="1"/>
</dbReference>
<evidence type="ECO:0000256" key="7">
    <source>
        <dbReference type="ARBA" id="ARBA00023140"/>
    </source>
</evidence>